<dbReference type="RefSeq" id="WP_268213118.1">
    <property type="nucleotide sequence ID" value="NZ_CP107241.1"/>
</dbReference>
<accession>A0AA47EUX9</accession>
<sequence>MRAHWLAILPLIVLSEIVHAEGGCPPGQYPIGGQGAMACAPLPQSEAPRPKPIGKWIKTWGAIATGSIDSVINYGVSTGQLTKSDAVKEAISQCSSHGEQNCELVLAYNNQCAAVAAPQINGKPSGGITYYIGRATSQEASNDALAACRKKNTDAQCKLIYENCTEQIFERF</sequence>
<dbReference type="Proteomes" id="UP001164737">
    <property type="component" value="Chromosome"/>
</dbReference>
<proteinExistence type="predicted"/>
<name>A0AA47EUX9_9XANT</name>
<dbReference type="Pfam" id="PF13827">
    <property type="entry name" value="DUF4189"/>
    <property type="match status" value="1"/>
</dbReference>
<evidence type="ECO:0000313" key="3">
    <source>
        <dbReference type="EMBL" id="WAH64137.1"/>
    </source>
</evidence>
<evidence type="ECO:0000313" key="4">
    <source>
        <dbReference type="Proteomes" id="UP001164737"/>
    </source>
</evidence>
<evidence type="ECO:0000256" key="1">
    <source>
        <dbReference type="SAM" id="SignalP"/>
    </source>
</evidence>
<dbReference type="AlphaFoldDB" id="A0AA47EUX9"/>
<protein>
    <submittedName>
        <fullName evidence="3">DUF4189 domain-containing protein</fullName>
    </submittedName>
</protein>
<dbReference type="InterPro" id="IPR025240">
    <property type="entry name" value="DUF4189"/>
</dbReference>
<gene>
    <name evidence="3" type="ORF">OEG85_22480</name>
</gene>
<evidence type="ECO:0000259" key="2">
    <source>
        <dbReference type="Pfam" id="PF13827"/>
    </source>
</evidence>
<feature type="signal peptide" evidence="1">
    <location>
        <begin position="1"/>
        <end position="20"/>
    </location>
</feature>
<feature type="domain" description="DUF4189" evidence="2">
    <location>
        <begin position="60"/>
        <end position="164"/>
    </location>
</feature>
<feature type="chain" id="PRO_5041258501" evidence="1">
    <location>
        <begin position="21"/>
        <end position="172"/>
    </location>
</feature>
<dbReference type="EMBL" id="CP107241">
    <property type="protein sequence ID" value="WAH64137.1"/>
    <property type="molecule type" value="Genomic_DNA"/>
</dbReference>
<reference evidence="3" key="1">
    <citation type="submission" date="2022-10" db="EMBL/GenBank/DDBJ databases">
        <title>Complete genome sequence resource for Xanthomonas hortorum isolated from Greek Oregano.</title>
        <authorList>
            <person name="Gonzalez-Tobon J."/>
            <person name="Helmann T.C."/>
            <person name="Daughtrey M."/>
            <person name="Stodghill P.V."/>
            <person name="Filiatrault M.J."/>
        </authorList>
    </citation>
    <scope>NUCLEOTIDE SEQUENCE</scope>
    <source>
        <strain evidence="3">Oregano 108</strain>
    </source>
</reference>
<organism evidence="3 4">
    <name type="scientific">Xanthomonas hortorum</name>
    <dbReference type="NCBI Taxonomy" id="56454"/>
    <lineage>
        <taxon>Bacteria</taxon>
        <taxon>Pseudomonadati</taxon>
        <taxon>Pseudomonadota</taxon>
        <taxon>Gammaproteobacteria</taxon>
        <taxon>Lysobacterales</taxon>
        <taxon>Lysobacteraceae</taxon>
        <taxon>Xanthomonas</taxon>
    </lineage>
</organism>
<keyword evidence="1" id="KW-0732">Signal</keyword>